<name>A0ABQ8TT82_PERAM</name>
<dbReference type="Gene3D" id="3.30.160.60">
    <property type="entry name" value="Classic Zinc Finger"/>
    <property type="match status" value="4"/>
</dbReference>
<dbReference type="PANTHER" id="PTHR24403:SF67">
    <property type="entry name" value="FI01116P-RELATED"/>
    <property type="match status" value="1"/>
</dbReference>
<sequence length="1105" mass="122064">MMEVALPMAAAANMDCYEDMFKEITRKLYGEEGLPDTNGDAGPGGGNSNSGGGGEGGIATSMRAAAAAAAAAAAGVGVMPDYEGEGNGGDDGHHSHGGALTAFGLAALMQNGFPPPPGMLSAHHHFQEAKYRGGAAAVGHHHHHHHHNSGGGSNPVAAAEDKWVASEEVLQWTSSKIASYNPAQKLFRCSECECVGFLSRVAEHWLGTHANLRVFQCPQCPYSSAWARCVRMHLTRQHNVTEAPGDGVATLYKENPVLEEVTKYLQRLKTKVETAPPTVPPNNQKHQEFHHQPPPGGGRTSASAENQSTKRYCCTYCPYATDRRDLFTRHENIHREEKPFQCYVCQKQFNRADHVKKHFLRMHRDYPYDLNRIRRQPPKNASGMSYYHKYNNNNNSTAAGTNNSHRQQDNQNNHHQNNHQVLMAPPIHQVHHHHNLNIPGGFSSVGLRTGANPPPIGKPKTQPPPPQQQHSHNGCNAKSHGSKTKKKGEKRYSCCYCAWSGVDNWCLKRHLNTHLKPFVCVLCDYKAARSERLATHVLKVHNKRACGRCSFLADDQAQLSLHLQEHHPLEHRNNRSSNNVLRNVGFSSHPPPMPGSFGNQTVGATNNGHSLVKREHFELEAAAASAMLQQHGRLVPPPVLHGHQDYRPGPTPGPGQQGDDQYMRAAKQHYGAARLFHYMEASDTSDPEDNPEEAVDPEEEEEEPPPFICRECGCEFVDDTSLETHDYTHHRTKRAAPAVDTGGGKPLPYQCSVCGRSLASQMAMMEHMRAHTGLLVHCRAESCDFSTPLGADALREHVATLHEDGGGCCPHCGLAFGTGDAVERHQGQHHDALDKCALCDAIFRRHFAGTVKDNVNNNICNSRRCSTSGAIDSNMNHSTLLQRTEDHSSRDGAAGSKRSRKQSQPRRVIPDVLDSETEIQVLRHPGFLKSRLPKRKRRTSTAEMSQLRDKYAELLLTRKGLRCNWCRQEVSTFPYHTAASLASHRLWRHTRAKFQCEHCDRGYRHRYQVVLHASREHVTIKPPSASSEPVTVPEPSSKEPILSPVPAPTEPSFSSINVPDLLINPNTPVHTSTLKQPEPSRLDDSSMLNTPLPAPMPPTSSSSPS</sequence>
<feature type="region of interest" description="Disordered" evidence="6">
    <location>
        <begin position="681"/>
        <end position="705"/>
    </location>
</feature>
<evidence type="ECO:0000256" key="2">
    <source>
        <dbReference type="ARBA" id="ARBA00022737"/>
    </source>
</evidence>
<feature type="region of interest" description="Disordered" evidence="6">
    <location>
        <begin position="32"/>
        <end position="55"/>
    </location>
</feature>
<feature type="domain" description="C2H2-type" evidence="7">
    <location>
        <begin position="749"/>
        <end position="773"/>
    </location>
</feature>
<dbReference type="SMART" id="SM00355">
    <property type="entry name" value="ZnF_C2H2"/>
    <property type="match status" value="13"/>
</dbReference>
<feature type="domain" description="C2H2-type" evidence="7">
    <location>
        <begin position="312"/>
        <end position="339"/>
    </location>
</feature>
<dbReference type="InterPro" id="IPR036236">
    <property type="entry name" value="Znf_C2H2_sf"/>
</dbReference>
<feature type="compositionally biased region" description="Pro residues" evidence="6">
    <location>
        <begin position="452"/>
        <end position="467"/>
    </location>
</feature>
<keyword evidence="3 5" id="KW-0863">Zinc-finger</keyword>
<feature type="compositionally biased region" description="Basic residues" evidence="6">
    <location>
        <begin position="139"/>
        <end position="148"/>
    </location>
</feature>
<feature type="region of interest" description="Disordered" evidence="6">
    <location>
        <begin position="432"/>
        <end position="485"/>
    </location>
</feature>
<dbReference type="PROSITE" id="PS50157">
    <property type="entry name" value="ZINC_FINGER_C2H2_2"/>
    <property type="match status" value="5"/>
</dbReference>
<reference evidence="8 9" key="1">
    <citation type="journal article" date="2022" name="Allergy">
        <title>Genome assembly and annotation of Periplaneta americana reveal a comprehensive cockroach allergen profile.</title>
        <authorList>
            <person name="Wang L."/>
            <person name="Xiong Q."/>
            <person name="Saelim N."/>
            <person name="Wang L."/>
            <person name="Nong W."/>
            <person name="Wan A.T."/>
            <person name="Shi M."/>
            <person name="Liu X."/>
            <person name="Cao Q."/>
            <person name="Hui J.H.L."/>
            <person name="Sookrung N."/>
            <person name="Leung T.F."/>
            <person name="Tungtrongchitr A."/>
            <person name="Tsui S.K.W."/>
        </authorList>
    </citation>
    <scope>NUCLEOTIDE SEQUENCE [LARGE SCALE GENOMIC DNA]</scope>
    <source>
        <strain evidence="8">PWHHKU_190912</strain>
    </source>
</reference>
<feature type="compositionally biased region" description="Low complexity" evidence="6">
    <location>
        <begin position="1022"/>
        <end position="1040"/>
    </location>
</feature>
<feature type="domain" description="C2H2-type" evidence="7">
    <location>
        <begin position="340"/>
        <end position="363"/>
    </location>
</feature>
<keyword evidence="4" id="KW-0862">Zinc</keyword>
<dbReference type="InterPro" id="IPR013087">
    <property type="entry name" value="Znf_C2H2_type"/>
</dbReference>
<accession>A0ABQ8TT82</accession>
<dbReference type="SUPFAM" id="SSF57667">
    <property type="entry name" value="beta-beta-alpha zinc fingers"/>
    <property type="match status" value="2"/>
</dbReference>
<evidence type="ECO:0000256" key="6">
    <source>
        <dbReference type="SAM" id="MobiDB-lite"/>
    </source>
</evidence>
<feature type="compositionally biased region" description="Polar residues" evidence="6">
    <location>
        <begin position="1064"/>
        <end position="1075"/>
    </location>
</feature>
<feature type="domain" description="C2H2-type" evidence="7">
    <location>
        <begin position="994"/>
        <end position="1022"/>
    </location>
</feature>
<feature type="region of interest" description="Disordered" evidence="6">
    <location>
        <begin position="274"/>
        <end position="304"/>
    </location>
</feature>
<dbReference type="PROSITE" id="PS00028">
    <property type="entry name" value="ZINC_FINGER_C2H2_1"/>
    <property type="match status" value="4"/>
</dbReference>
<evidence type="ECO:0000313" key="8">
    <source>
        <dbReference type="EMBL" id="KAJ4448545.1"/>
    </source>
</evidence>
<evidence type="ECO:0000256" key="1">
    <source>
        <dbReference type="ARBA" id="ARBA00022723"/>
    </source>
</evidence>
<dbReference type="InterPro" id="IPR050688">
    <property type="entry name" value="Zinc_finger/UBP_domain"/>
</dbReference>
<protein>
    <recommendedName>
        <fullName evidence="7">C2H2-type domain-containing protein</fullName>
    </recommendedName>
</protein>
<feature type="domain" description="C2H2-type" evidence="7">
    <location>
        <begin position="707"/>
        <end position="734"/>
    </location>
</feature>
<keyword evidence="2" id="KW-0677">Repeat</keyword>
<feature type="region of interest" description="Disordered" evidence="6">
    <location>
        <begin position="1020"/>
        <end position="1105"/>
    </location>
</feature>
<dbReference type="Proteomes" id="UP001148838">
    <property type="component" value="Unassembled WGS sequence"/>
</dbReference>
<dbReference type="PANTHER" id="PTHR24403">
    <property type="entry name" value="ZINC FINGER PROTEIN"/>
    <property type="match status" value="1"/>
</dbReference>
<keyword evidence="1" id="KW-0479">Metal-binding</keyword>
<feature type="region of interest" description="Disordered" evidence="6">
    <location>
        <begin position="370"/>
        <end position="413"/>
    </location>
</feature>
<gene>
    <name evidence="8" type="ORF">ANN_10563</name>
</gene>
<feature type="region of interest" description="Disordered" evidence="6">
    <location>
        <begin position="137"/>
        <end position="156"/>
    </location>
</feature>
<evidence type="ECO:0000313" key="9">
    <source>
        <dbReference type="Proteomes" id="UP001148838"/>
    </source>
</evidence>
<evidence type="ECO:0000256" key="3">
    <source>
        <dbReference type="ARBA" id="ARBA00022771"/>
    </source>
</evidence>
<feature type="compositionally biased region" description="Gly residues" evidence="6">
    <location>
        <begin position="41"/>
        <end position="55"/>
    </location>
</feature>
<feature type="region of interest" description="Disordered" evidence="6">
    <location>
        <begin position="634"/>
        <end position="660"/>
    </location>
</feature>
<evidence type="ECO:0000256" key="5">
    <source>
        <dbReference type="PROSITE-ProRule" id="PRU00042"/>
    </source>
</evidence>
<keyword evidence="9" id="KW-1185">Reference proteome</keyword>
<proteinExistence type="predicted"/>
<feature type="compositionally biased region" description="Acidic residues" evidence="6">
    <location>
        <begin position="683"/>
        <end position="704"/>
    </location>
</feature>
<feature type="region of interest" description="Disordered" evidence="6">
    <location>
        <begin position="882"/>
        <end position="910"/>
    </location>
</feature>
<comment type="caution">
    <text evidence="8">The sequence shown here is derived from an EMBL/GenBank/DDBJ whole genome shotgun (WGS) entry which is preliminary data.</text>
</comment>
<dbReference type="EMBL" id="JAJSOF020000005">
    <property type="protein sequence ID" value="KAJ4448545.1"/>
    <property type="molecule type" value="Genomic_DNA"/>
</dbReference>
<evidence type="ECO:0000259" key="7">
    <source>
        <dbReference type="PROSITE" id="PS50157"/>
    </source>
</evidence>
<organism evidence="8 9">
    <name type="scientific">Periplaneta americana</name>
    <name type="common">American cockroach</name>
    <name type="synonym">Blatta americana</name>
    <dbReference type="NCBI Taxonomy" id="6978"/>
    <lineage>
        <taxon>Eukaryota</taxon>
        <taxon>Metazoa</taxon>
        <taxon>Ecdysozoa</taxon>
        <taxon>Arthropoda</taxon>
        <taxon>Hexapoda</taxon>
        <taxon>Insecta</taxon>
        <taxon>Pterygota</taxon>
        <taxon>Neoptera</taxon>
        <taxon>Polyneoptera</taxon>
        <taxon>Dictyoptera</taxon>
        <taxon>Blattodea</taxon>
        <taxon>Blattoidea</taxon>
        <taxon>Blattidae</taxon>
        <taxon>Blattinae</taxon>
        <taxon>Periplaneta</taxon>
    </lineage>
</organism>
<feature type="compositionally biased region" description="Low complexity" evidence="6">
    <location>
        <begin position="391"/>
        <end position="413"/>
    </location>
</feature>
<evidence type="ECO:0000256" key="4">
    <source>
        <dbReference type="ARBA" id="ARBA00022833"/>
    </source>
</evidence>